<keyword evidence="3" id="KW-0238">DNA-binding</keyword>
<dbReference type="GO" id="GO:0003677">
    <property type="term" value="F:DNA binding"/>
    <property type="evidence" value="ECO:0007669"/>
    <property type="project" value="UniProtKB-KW"/>
</dbReference>
<evidence type="ECO:0000259" key="2">
    <source>
        <dbReference type="Pfam" id="PF13309"/>
    </source>
</evidence>
<dbReference type="PANTHER" id="PTHR35568">
    <property type="entry name" value="TRANSCRIPTIONAL REGULATOR DAUR"/>
    <property type="match status" value="1"/>
</dbReference>
<keyword evidence="4" id="KW-1185">Reference proteome</keyword>
<evidence type="ECO:0000313" key="3">
    <source>
        <dbReference type="EMBL" id="SHF36514.1"/>
    </source>
</evidence>
<evidence type="ECO:0000259" key="1">
    <source>
        <dbReference type="Pfam" id="PF08348"/>
    </source>
</evidence>
<dbReference type="InterPro" id="IPR039446">
    <property type="entry name" value="DauR-like"/>
</dbReference>
<dbReference type="InterPro" id="IPR013559">
    <property type="entry name" value="YheO"/>
</dbReference>
<dbReference type="RefSeq" id="WP_072853952.1">
    <property type="nucleotide sequence ID" value="NZ_FQVI01000023.1"/>
</dbReference>
<dbReference type="AlphaFoldDB" id="A0A1M5B1Y1"/>
<dbReference type="Proteomes" id="UP000184245">
    <property type="component" value="Unassembled WGS sequence"/>
</dbReference>
<feature type="domain" description="YheO-like" evidence="1">
    <location>
        <begin position="11"/>
        <end position="119"/>
    </location>
</feature>
<protein>
    <submittedName>
        <fullName evidence="3">Predicted transcriptional regulator YheO, contains PAS and DNA-binding HTH domains</fullName>
    </submittedName>
</protein>
<evidence type="ECO:0000313" key="4">
    <source>
        <dbReference type="Proteomes" id="UP000184245"/>
    </source>
</evidence>
<dbReference type="PANTHER" id="PTHR35568:SF1">
    <property type="entry name" value="TRANSCRIPTIONAL REGULATOR DAUR"/>
    <property type="match status" value="1"/>
</dbReference>
<sequence>MKTIEEALPLLKRIMKLISLTLGEECEVVLHDWSKGYEQSIIAIENGHVTNREVGDCGSNLGLEVMRGTIKDGDRFNYVTKTSLGKTLKSSTTYLCNDEGEPLGALCINIDITNFMNFRKSFEALVGTEVMNQAEVPFDNIEFHAQDVSQLTDYLIAQGLELVNKPVSQMTKDDKLTIIKYLDEKGTFLITKSGDKVCQFLNISKFTLYNYLDTIRGDKEEKKSEKA</sequence>
<dbReference type="STRING" id="1122155.SAMN02745158_03451"/>
<name>A0A1M5B1Y1_9CLOT</name>
<dbReference type="Pfam" id="PF13309">
    <property type="entry name" value="HTH_22"/>
    <property type="match status" value="1"/>
</dbReference>
<organism evidence="3 4">
    <name type="scientific">Lactonifactor longoviformis DSM 17459</name>
    <dbReference type="NCBI Taxonomy" id="1122155"/>
    <lineage>
        <taxon>Bacteria</taxon>
        <taxon>Bacillati</taxon>
        <taxon>Bacillota</taxon>
        <taxon>Clostridia</taxon>
        <taxon>Eubacteriales</taxon>
        <taxon>Clostridiaceae</taxon>
        <taxon>Lactonifactor</taxon>
    </lineage>
</organism>
<feature type="domain" description="Transcriptional regulator DauR-like HTH" evidence="2">
    <location>
        <begin position="153"/>
        <end position="213"/>
    </location>
</feature>
<gene>
    <name evidence="3" type="ORF">SAMN02745158_03451</name>
</gene>
<dbReference type="OrthoDB" id="9796595at2"/>
<accession>A0A1M5B1Y1</accession>
<dbReference type="EMBL" id="FQVI01000023">
    <property type="protein sequence ID" value="SHF36514.1"/>
    <property type="molecule type" value="Genomic_DNA"/>
</dbReference>
<dbReference type="Pfam" id="PF08348">
    <property type="entry name" value="PAS_6"/>
    <property type="match status" value="1"/>
</dbReference>
<reference evidence="3 4" key="1">
    <citation type="submission" date="2016-11" db="EMBL/GenBank/DDBJ databases">
        <authorList>
            <person name="Jaros S."/>
            <person name="Januszkiewicz K."/>
            <person name="Wedrychowicz H."/>
        </authorList>
    </citation>
    <scope>NUCLEOTIDE SEQUENCE [LARGE SCALE GENOMIC DNA]</scope>
    <source>
        <strain evidence="3 4">DSM 17459</strain>
    </source>
</reference>
<proteinExistence type="predicted"/>
<dbReference type="InterPro" id="IPR039445">
    <property type="entry name" value="DauR-like_HTH"/>
</dbReference>